<protein>
    <submittedName>
        <fullName evidence="1">Uncharacterized protein</fullName>
    </submittedName>
</protein>
<evidence type="ECO:0000313" key="1">
    <source>
        <dbReference type="EMBL" id="AWO99387.1"/>
    </source>
</evidence>
<name>A0A2U9B654_SCOMX</name>
<keyword evidence="2" id="KW-1185">Reference proteome</keyword>
<organism evidence="1 2">
    <name type="scientific">Scophthalmus maximus</name>
    <name type="common">Turbot</name>
    <name type="synonym">Psetta maxima</name>
    <dbReference type="NCBI Taxonomy" id="52904"/>
    <lineage>
        <taxon>Eukaryota</taxon>
        <taxon>Metazoa</taxon>
        <taxon>Chordata</taxon>
        <taxon>Craniata</taxon>
        <taxon>Vertebrata</taxon>
        <taxon>Euteleostomi</taxon>
        <taxon>Actinopterygii</taxon>
        <taxon>Neopterygii</taxon>
        <taxon>Teleostei</taxon>
        <taxon>Neoteleostei</taxon>
        <taxon>Acanthomorphata</taxon>
        <taxon>Carangaria</taxon>
        <taxon>Pleuronectiformes</taxon>
        <taxon>Pleuronectoidei</taxon>
        <taxon>Scophthalmidae</taxon>
        <taxon>Scophthalmus</taxon>
    </lineage>
</organism>
<dbReference type="AlphaFoldDB" id="A0A2U9B654"/>
<proteinExistence type="predicted"/>
<evidence type="ECO:0000313" key="2">
    <source>
        <dbReference type="Proteomes" id="UP000246464"/>
    </source>
</evidence>
<gene>
    <name evidence="1" type="ORF">SMAX5B_000674</name>
</gene>
<dbReference type="Proteomes" id="UP000246464">
    <property type="component" value="Chromosome 3"/>
</dbReference>
<dbReference type="EMBL" id="CP026245">
    <property type="protein sequence ID" value="AWO99387.1"/>
    <property type="molecule type" value="Genomic_DNA"/>
</dbReference>
<sequence>MCIPVICNTRTVATRSRAANDLGLDFGLVRHSERDGEKDKWPADNVAEDAVATSLVQCTVWPSELRLTSGAMILL</sequence>
<reference evidence="1 2" key="1">
    <citation type="submission" date="2017-12" db="EMBL/GenBank/DDBJ databases">
        <title>Integrating genomic resources of turbot (Scophthalmus maximus) in depth evaluation of genetic and physical mapping variation across individuals.</title>
        <authorList>
            <person name="Martinez P."/>
        </authorList>
    </citation>
    <scope>NUCLEOTIDE SEQUENCE [LARGE SCALE GENOMIC DNA]</scope>
</reference>
<accession>A0A2U9B654</accession>